<dbReference type="SUPFAM" id="SSF53756">
    <property type="entry name" value="UDP-Glycosyltransferase/glycogen phosphorylase"/>
    <property type="match status" value="1"/>
</dbReference>
<dbReference type="Proteomes" id="UP001633002">
    <property type="component" value="Unassembled WGS sequence"/>
</dbReference>
<evidence type="ECO:0000313" key="4">
    <source>
        <dbReference type="EMBL" id="KAL3701473.1"/>
    </source>
</evidence>
<comment type="caution">
    <text evidence="4">The sequence shown here is derived from an EMBL/GenBank/DDBJ whole genome shotgun (WGS) entry which is preliminary data.</text>
</comment>
<keyword evidence="5" id="KW-1185">Reference proteome</keyword>
<evidence type="ECO:0000256" key="3">
    <source>
        <dbReference type="RuleBase" id="RU003718"/>
    </source>
</evidence>
<evidence type="ECO:0008006" key="6">
    <source>
        <dbReference type="Google" id="ProtNLM"/>
    </source>
</evidence>
<keyword evidence="2 3" id="KW-0808">Transferase</keyword>
<comment type="similarity">
    <text evidence="1 3">Belongs to the UDP-glycosyltransferase family.</text>
</comment>
<reference evidence="4 5" key="1">
    <citation type="submission" date="2024-09" db="EMBL/GenBank/DDBJ databases">
        <title>Chromosome-scale assembly of Riccia sorocarpa.</title>
        <authorList>
            <person name="Paukszto L."/>
        </authorList>
    </citation>
    <scope>NUCLEOTIDE SEQUENCE [LARGE SCALE GENOMIC DNA]</scope>
    <source>
        <strain evidence="4">LP-2024</strain>
        <tissue evidence="4">Aerial parts of the thallus</tissue>
    </source>
</reference>
<dbReference type="GO" id="GO:0016757">
    <property type="term" value="F:glycosyltransferase activity"/>
    <property type="evidence" value="ECO:0007669"/>
    <property type="project" value="UniProtKB-KW"/>
</dbReference>
<dbReference type="Pfam" id="PF00201">
    <property type="entry name" value="UDPGT"/>
    <property type="match status" value="1"/>
</dbReference>
<dbReference type="InterPro" id="IPR002213">
    <property type="entry name" value="UDP_glucos_trans"/>
</dbReference>
<dbReference type="PANTHER" id="PTHR48045">
    <property type="entry name" value="UDP-GLYCOSYLTRANSFERASE 72B1"/>
    <property type="match status" value="1"/>
</dbReference>
<evidence type="ECO:0000313" key="5">
    <source>
        <dbReference type="Proteomes" id="UP001633002"/>
    </source>
</evidence>
<keyword evidence="3" id="KW-0328">Glycosyltransferase</keyword>
<sequence>MQGIVGTVWVLQQQLLQHLSIGGFLSHCGWNSLMETISAGVPIAACPMYAEQGLNAKQIVDVLQTAVEIKYKEYYLDFDSETVAVAIDTVMDEHKEAKIMQNVLNMQTAIFEAMAEGGTSYMSCEEFISLILNHKTVT</sequence>
<protein>
    <recommendedName>
        <fullName evidence="6">UDP-glycosyltransferase</fullName>
    </recommendedName>
</protein>
<organism evidence="4 5">
    <name type="scientific">Riccia sorocarpa</name>
    <dbReference type="NCBI Taxonomy" id="122646"/>
    <lineage>
        <taxon>Eukaryota</taxon>
        <taxon>Viridiplantae</taxon>
        <taxon>Streptophyta</taxon>
        <taxon>Embryophyta</taxon>
        <taxon>Marchantiophyta</taxon>
        <taxon>Marchantiopsida</taxon>
        <taxon>Marchantiidae</taxon>
        <taxon>Marchantiales</taxon>
        <taxon>Ricciaceae</taxon>
        <taxon>Riccia</taxon>
    </lineage>
</organism>
<dbReference type="EMBL" id="JBJQOH010000001">
    <property type="protein sequence ID" value="KAL3701473.1"/>
    <property type="molecule type" value="Genomic_DNA"/>
</dbReference>
<dbReference type="PROSITE" id="PS00375">
    <property type="entry name" value="UDPGT"/>
    <property type="match status" value="1"/>
</dbReference>
<dbReference type="PANTHER" id="PTHR48045:SF31">
    <property type="entry name" value="UDP-GLYCOSYLTRANSFERASE 76B1-LIKE"/>
    <property type="match status" value="1"/>
</dbReference>
<dbReference type="InterPro" id="IPR035595">
    <property type="entry name" value="UDP_glycos_trans_CS"/>
</dbReference>
<evidence type="ECO:0000256" key="1">
    <source>
        <dbReference type="ARBA" id="ARBA00009995"/>
    </source>
</evidence>
<dbReference type="Gene3D" id="3.40.50.2000">
    <property type="entry name" value="Glycogen Phosphorylase B"/>
    <property type="match status" value="1"/>
</dbReference>
<gene>
    <name evidence="4" type="ORF">R1sor_019495</name>
</gene>
<proteinExistence type="inferred from homology"/>
<name>A0ABD3ICP6_9MARC</name>
<evidence type="ECO:0000256" key="2">
    <source>
        <dbReference type="ARBA" id="ARBA00022679"/>
    </source>
</evidence>
<accession>A0ABD3ICP6</accession>
<dbReference type="AlphaFoldDB" id="A0ABD3ICP6"/>